<reference evidence="1" key="2">
    <citation type="journal article" date="2015" name="Data Brief">
        <title>Shoot transcriptome of the giant reed, Arundo donax.</title>
        <authorList>
            <person name="Barrero R.A."/>
            <person name="Guerrero F.D."/>
            <person name="Moolhuijzen P."/>
            <person name="Goolsby J.A."/>
            <person name="Tidwell J."/>
            <person name="Bellgard S.E."/>
            <person name="Bellgard M.I."/>
        </authorList>
    </citation>
    <scope>NUCLEOTIDE SEQUENCE</scope>
    <source>
        <tissue evidence="1">Shoot tissue taken approximately 20 cm above the soil surface</tissue>
    </source>
</reference>
<protein>
    <submittedName>
        <fullName evidence="1">Uncharacterized protein</fullName>
    </submittedName>
</protein>
<proteinExistence type="predicted"/>
<organism evidence="1">
    <name type="scientific">Arundo donax</name>
    <name type="common">Giant reed</name>
    <name type="synonym">Donax arundinaceus</name>
    <dbReference type="NCBI Taxonomy" id="35708"/>
    <lineage>
        <taxon>Eukaryota</taxon>
        <taxon>Viridiplantae</taxon>
        <taxon>Streptophyta</taxon>
        <taxon>Embryophyta</taxon>
        <taxon>Tracheophyta</taxon>
        <taxon>Spermatophyta</taxon>
        <taxon>Magnoliopsida</taxon>
        <taxon>Liliopsida</taxon>
        <taxon>Poales</taxon>
        <taxon>Poaceae</taxon>
        <taxon>PACMAD clade</taxon>
        <taxon>Arundinoideae</taxon>
        <taxon>Arundineae</taxon>
        <taxon>Arundo</taxon>
    </lineage>
</organism>
<dbReference type="AlphaFoldDB" id="A0A0A9G897"/>
<sequence length="82" mass="8589">MAAGSGSIGWQLRVRGGAGVAGQGARRVTLDAGRCSVGRRDSRSSSSSPYTASGRVVLAIGFVSVESKYQIQIFLRLRPVCC</sequence>
<dbReference type="EMBL" id="GBRH01179120">
    <property type="protein sequence ID" value="JAE18776.1"/>
    <property type="molecule type" value="Transcribed_RNA"/>
</dbReference>
<name>A0A0A9G897_ARUDO</name>
<accession>A0A0A9G897</accession>
<reference evidence="1" key="1">
    <citation type="submission" date="2014-09" db="EMBL/GenBank/DDBJ databases">
        <authorList>
            <person name="Magalhaes I.L.F."/>
            <person name="Oliveira U."/>
            <person name="Santos F.R."/>
            <person name="Vidigal T.H.D.A."/>
            <person name="Brescovit A.D."/>
            <person name="Santos A.J."/>
        </authorList>
    </citation>
    <scope>NUCLEOTIDE SEQUENCE</scope>
    <source>
        <tissue evidence="1">Shoot tissue taken approximately 20 cm above the soil surface</tissue>
    </source>
</reference>
<evidence type="ECO:0000313" key="1">
    <source>
        <dbReference type="EMBL" id="JAE18776.1"/>
    </source>
</evidence>